<dbReference type="GO" id="GO:0043190">
    <property type="term" value="C:ATP-binding cassette (ABC) transporter complex"/>
    <property type="evidence" value="ECO:0007669"/>
    <property type="project" value="InterPro"/>
</dbReference>
<dbReference type="PROSITE" id="PS50928">
    <property type="entry name" value="ABC_TM1"/>
    <property type="match status" value="1"/>
</dbReference>
<comment type="subcellular location">
    <subcellularLocation>
        <location evidence="1 8">Cell membrane</location>
        <topology evidence="1 8">Multi-pass membrane protein</topology>
    </subcellularLocation>
</comment>
<keyword evidence="3" id="KW-1003">Cell membrane</keyword>
<keyword evidence="2 8" id="KW-0813">Transport</keyword>
<evidence type="ECO:0000256" key="5">
    <source>
        <dbReference type="ARBA" id="ARBA00022970"/>
    </source>
</evidence>
<feature type="transmembrane region" description="Helical" evidence="8">
    <location>
        <begin position="184"/>
        <end position="207"/>
    </location>
</feature>
<evidence type="ECO:0000256" key="3">
    <source>
        <dbReference type="ARBA" id="ARBA00022475"/>
    </source>
</evidence>
<feature type="transmembrane region" description="Helical" evidence="8">
    <location>
        <begin position="20"/>
        <end position="44"/>
    </location>
</feature>
<dbReference type="InterPro" id="IPR010065">
    <property type="entry name" value="AA_ABC_transptr_permease_3TM"/>
</dbReference>
<evidence type="ECO:0000313" key="9">
    <source>
        <dbReference type="EMBL" id="TYQ03721.1"/>
    </source>
</evidence>
<sequence>MWSWDAFFSILTSKQLLEGAWVTIWLTVVSMVLGLMLAVVVAAARSSRWWILRAIVGFYVWLMRGTPLLVQLVIIYTGLPQVGIKLGVIESALLGLVLNEAAYLSEIVRSGLMSVPAGQTEAARALGMSPFKVFRVVVLPQAFRVMIPPLGNSFNGLLKTTTLVSVISVQELLRRTQFLVQVNFRVLEGLCAAALYFLVLTTAWGMIQRVLEARAGRGYDRNYKRKNTSGDAKVAESAQLAEAVNR</sequence>
<evidence type="ECO:0000256" key="7">
    <source>
        <dbReference type="ARBA" id="ARBA00023136"/>
    </source>
</evidence>
<dbReference type="InterPro" id="IPR043429">
    <property type="entry name" value="ArtM/GltK/GlnP/TcyL/YhdX-like"/>
</dbReference>
<evidence type="ECO:0000256" key="6">
    <source>
        <dbReference type="ARBA" id="ARBA00022989"/>
    </source>
</evidence>
<dbReference type="InterPro" id="IPR000515">
    <property type="entry name" value="MetI-like"/>
</dbReference>
<dbReference type="Gene3D" id="1.10.3720.10">
    <property type="entry name" value="MetI-like"/>
    <property type="match status" value="1"/>
</dbReference>
<dbReference type="GO" id="GO:0022857">
    <property type="term" value="F:transmembrane transporter activity"/>
    <property type="evidence" value="ECO:0007669"/>
    <property type="project" value="InterPro"/>
</dbReference>
<name>A0A652YNM2_NOCGL</name>
<dbReference type="GO" id="GO:0006865">
    <property type="term" value="P:amino acid transport"/>
    <property type="evidence" value="ECO:0007669"/>
    <property type="project" value="UniProtKB-KW"/>
</dbReference>
<evidence type="ECO:0000256" key="2">
    <source>
        <dbReference type="ARBA" id="ARBA00022448"/>
    </source>
</evidence>
<dbReference type="InterPro" id="IPR035906">
    <property type="entry name" value="MetI-like_sf"/>
</dbReference>
<dbReference type="NCBIfam" id="TIGR01726">
    <property type="entry name" value="HEQRo_perm_3TM"/>
    <property type="match status" value="1"/>
</dbReference>
<keyword evidence="4 8" id="KW-0812">Transmembrane</keyword>
<keyword evidence="6 8" id="KW-1133">Transmembrane helix</keyword>
<gene>
    <name evidence="9" type="ORF">FNL38_10488</name>
</gene>
<dbReference type="PANTHER" id="PTHR30614">
    <property type="entry name" value="MEMBRANE COMPONENT OF AMINO ACID ABC TRANSPORTER"/>
    <property type="match status" value="1"/>
</dbReference>
<organism evidence="9">
    <name type="scientific">Nocardia globerula</name>
    <dbReference type="NCBI Taxonomy" id="1818"/>
    <lineage>
        <taxon>Bacteria</taxon>
        <taxon>Bacillati</taxon>
        <taxon>Actinomycetota</taxon>
        <taxon>Actinomycetes</taxon>
        <taxon>Mycobacteriales</taxon>
        <taxon>Nocardiaceae</taxon>
        <taxon>Nocardia</taxon>
    </lineage>
</organism>
<comment type="caution">
    <text evidence="9">The sequence shown here is derived from an EMBL/GenBank/DDBJ whole genome shotgun (WGS) entry which is preliminary data.</text>
</comment>
<feature type="transmembrane region" description="Helical" evidence="8">
    <location>
        <begin position="56"/>
        <end position="76"/>
    </location>
</feature>
<dbReference type="SUPFAM" id="SSF161098">
    <property type="entry name" value="MetI-like"/>
    <property type="match status" value="1"/>
</dbReference>
<keyword evidence="5" id="KW-0029">Amino-acid transport</keyword>
<dbReference type="CDD" id="cd06261">
    <property type="entry name" value="TM_PBP2"/>
    <property type="match status" value="1"/>
</dbReference>
<protein>
    <submittedName>
        <fullName evidence="9">Amino acid ABC transporter membrane protein (PAAT family)</fullName>
    </submittedName>
</protein>
<dbReference type="EMBL" id="VNIQ01000004">
    <property type="protein sequence ID" value="TYQ03721.1"/>
    <property type="molecule type" value="Genomic_DNA"/>
</dbReference>
<evidence type="ECO:0000256" key="4">
    <source>
        <dbReference type="ARBA" id="ARBA00022692"/>
    </source>
</evidence>
<comment type="similarity">
    <text evidence="8">Belongs to the binding-protein-dependent transport system permease family.</text>
</comment>
<evidence type="ECO:0000256" key="1">
    <source>
        <dbReference type="ARBA" id="ARBA00004651"/>
    </source>
</evidence>
<accession>A0A652YNM2</accession>
<dbReference type="AlphaFoldDB" id="A0A652YNM2"/>
<dbReference type="FunFam" id="1.10.3720.10:FF:000006">
    <property type="entry name" value="Glutamate/aspartate ABC transporter, permease protein GltK"/>
    <property type="match status" value="1"/>
</dbReference>
<keyword evidence="7 8" id="KW-0472">Membrane</keyword>
<proteinExistence type="inferred from homology"/>
<dbReference type="Pfam" id="PF00528">
    <property type="entry name" value="BPD_transp_1"/>
    <property type="match status" value="1"/>
</dbReference>
<reference evidence="9" key="1">
    <citation type="submission" date="2019-07" db="EMBL/GenBank/DDBJ databases">
        <title>Genomic Encyclopedia of Type Strains, Phase IV (KMG-IV): sequencing the most valuable type-strain genomes for metagenomic binning, comparative biology and taxonomic classification.</title>
        <authorList>
            <person name="Goeker M."/>
        </authorList>
    </citation>
    <scope>NUCLEOTIDE SEQUENCE</scope>
    <source>
        <strain evidence="9">DSM 44596</strain>
    </source>
</reference>
<evidence type="ECO:0000256" key="8">
    <source>
        <dbReference type="RuleBase" id="RU363032"/>
    </source>
</evidence>
<dbReference type="PANTHER" id="PTHR30614:SF0">
    <property type="entry name" value="L-CYSTINE TRANSPORT SYSTEM PERMEASE PROTEIN TCYL"/>
    <property type="match status" value="1"/>
</dbReference>